<accession>A0ABW1BFS7</accession>
<dbReference type="Proteomes" id="UP001596112">
    <property type="component" value="Unassembled WGS sequence"/>
</dbReference>
<dbReference type="GO" id="GO:0016740">
    <property type="term" value="F:transferase activity"/>
    <property type="evidence" value="ECO:0007669"/>
    <property type="project" value="UniProtKB-KW"/>
</dbReference>
<comment type="similarity">
    <text evidence="1">Belongs to the P-Pant transferase superfamily. Gsp/Sfp/HetI/AcpT family.</text>
</comment>
<evidence type="ECO:0000313" key="5">
    <source>
        <dbReference type="Proteomes" id="UP001596112"/>
    </source>
</evidence>
<gene>
    <name evidence="4" type="ORF">ACFQGO_31685</name>
</gene>
<dbReference type="Gene3D" id="3.90.470.20">
    <property type="entry name" value="4'-phosphopantetheinyl transferase domain"/>
    <property type="match status" value="1"/>
</dbReference>
<evidence type="ECO:0000259" key="3">
    <source>
        <dbReference type="Pfam" id="PF01648"/>
    </source>
</evidence>
<dbReference type="InterPro" id="IPR008278">
    <property type="entry name" value="4-PPantetheinyl_Trfase_dom"/>
</dbReference>
<dbReference type="RefSeq" id="WP_272171682.1">
    <property type="nucleotide sequence ID" value="NZ_JAQOSL010000035.1"/>
</dbReference>
<protein>
    <submittedName>
        <fullName evidence="4">4'-phosphopantetheinyl transferase family protein</fullName>
    </submittedName>
</protein>
<evidence type="ECO:0000256" key="2">
    <source>
        <dbReference type="ARBA" id="ARBA00022679"/>
    </source>
</evidence>
<organism evidence="4 5">
    <name type="scientific">Streptomyces heilongjiangensis</name>
    <dbReference type="NCBI Taxonomy" id="945052"/>
    <lineage>
        <taxon>Bacteria</taxon>
        <taxon>Bacillati</taxon>
        <taxon>Actinomycetota</taxon>
        <taxon>Actinomycetes</taxon>
        <taxon>Kitasatosporales</taxon>
        <taxon>Streptomycetaceae</taxon>
        <taxon>Streptomyces</taxon>
    </lineage>
</organism>
<dbReference type="Pfam" id="PF01648">
    <property type="entry name" value="ACPS"/>
    <property type="match status" value="1"/>
</dbReference>
<dbReference type="PANTHER" id="PTHR12215">
    <property type="entry name" value="PHOSPHOPANTETHEINE TRANSFERASE"/>
    <property type="match status" value="1"/>
</dbReference>
<dbReference type="InterPro" id="IPR037143">
    <property type="entry name" value="4-PPantetheinyl_Trfase_dom_sf"/>
</dbReference>
<feature type="domain" description="4'-phosphopantetheinyl transferase" evidence="3">
    <location>
        <begin position="103"/>
        <end position="166"/>
    </location>
</feature>
<dbReference type="EMBL" id="JBHSNZ010000030">
    <property type="protein sequence ID" value="MFC5812023.1"/>
    <property type="molecule type" value="Genomic_DNA"/>
</dbReference>
<proteinExistence type="inferred from homology"/>
<comment type="caution">
    <text evidence="4">The sequence shown here is derived from an EMBL/GenBank/DDBJ whole genome shotgun (WGS) entry which is preliminary data.</text>
</comment>
<keyword evidence="5" id="KW-1185">Reference proteome</keyword>
<dbReference type="SUPFAM" id="SSF56214">
    <property type="entry name" value="4'-phosphopantetheinyl transferase"/>
    <property type="match status" value="2"/>
</dbReference>
<reference evidence="5" key="1">
    <citation type="journal article" date="2019" name="Int. J. Syst. Evol. Microbiol.">
        <title>The Global Catalogue of Microorganisms (GCM) 10K type strain sequencing project: providing services to taxonomists for standard genome sequencing and annotation.</title>
        <authorList>
            <consortium name="The Broad Institute Genomics Platform"/>
            <consortium name="The Broad Institute Genome Sequencing Center for Infectious Disease"/>
            <person name="Wu L."/>
            <person name="Ma J."/>
        </authorList>
    </citation>
    <scope>NUCLEOTIDE SEQUENCE [LARGE SCALE GENOMIC DNA]</scope>
    <source>
        <strain evidence="5">JCM 9918</strain>
    </source>
</reference>
<name>A0ABW1BFS7_9ACTN</name>
<keyword evidence="2 4" id="KW-0808">Transferase</keyword>
<dbReference type="InterPro" id="IPR050559">
    <property type="entry name" value="P-Pant_transferase_sf"/>
</dbReference>
<dbReference type="PANTHER" id="PTHR12215:SF10">
    <property type="entry name" value="L-AMINOADIPATE-SEMIALDEHYDE DEHYDROGENASE-PHOSPHOPANTETHEINYL TRANSFERASE"/>
    <property type="match status" value="1"/>
</dbReference>
<evidence type="ECO:0000313" key="4">
    <source>
        <dbReference type="EMBL" id="MFC5812023.1"/>
    </source>
</evidence>
<evidence type="ECO:0000256" key="1">
    <source>
        <dbReference type="ARBA" id="ARBA00010990"/>
    </source>
</evidence>
<sequence>MRRPPPWDEALSLSLLDADERRRARSFRRPADRSRYVATHVALRLLLAEHLGCHPVDVLLGRAPCARCGGPHGRPVLLGSGAGPHFSLSHCPGLSLVAIGAVPLGVDAERTPGRRTVESCLERLHPQERREATAVPERVRPLWFCRLWARKEAYLKGLGTGLARALDRDYLGDGEPLGSPRRPPGWTVRNLPCGPAHTTHAAALAVPEGTPVPAAPYELNWVSRTDVGTADRLRADDRRVDIPTVRH</sequence>